<dbReference type="Proteomes" id="UP000076078">
    <property type="component" value="Unassembled WGS sequence"/>
</dbReference>
<dbReference type="OMA" id="NMPQTAV"/>
<reference evidence="13 14" key="1">
    <citation type="submission" date="2015-12" db="EMBL/GenBank/DDBJ databases">
        <title>Dictyostelia acquired genes for synthesis and detection of signals that induce cell-type specialization by lateral gene transfer from prokaryotes.</title>
        <authorList>
            <person name="Gloeckner G."/>
            <person name="Schaap P."/>
        </authorList>
    </citation>
    <scope>NUCLEOTIDE SEQUENCE [LARGE SCALE GENOMIC DNA]</scope>
    <source>
        <strain evidence="13 14">TK</strain>
    </source>
</reference>
<dbReference type="InterPro" id="IPR001078">
    <property type="entry name" value="2-oxoacid_DH_actylTfrase"/>
</dbReference>
<dbReference type="GO" id="GO:0004149">
    <property type="term" value="F:dihydrolipoyllysine-residue succinyltransferase activity"/>
    <property type="evidence" value="ECO:0007669"/>
    <property type="project" value="UniProtKB-EC"/>
</dbReference>
<organism evidence="13 14">
    <name type="scientific">Tieghemostelium lacteum</name>
    <name type="common">Slime mold</name>
    <name type="synonym">Dictyostelium lacteum</name>
    <dbReference type="NCBI Taxonomy" id="361077"/>
    <lineage>
        <taxon>Eukaryota</taxon>
        <taxon>Amoebozoa</taxon>
        <taxon>Evosea</taxon>
        <taxon>Eumycetozoa</taxon>
        <taxon>Dictyostelia</taxon>
        <taxon>Dictyosteliales</taxon>
        <taxon>Raperosteliaceae</taxon>
        <taxon>Tieghemostelium</taxon>
    </lineage>
</organism>
<comment type="cofactor">
    <cofactor evidence="1">
        <name>(R)-lipoate</name>
        <dbReference type="ChEBI" id="CHEBI:83088"/>
    </cofactor>
</comment>
<dbReference type="PROSITE" id="PS50968">
    <property type="entry name" value="BIOTINYL_LIPOYL"/>
    <property type="match status" value="1"/>
</dbReference>
<dbReference type="STRING" id="361077.A0A151ZFT3"/>
<keyword evidence="5" id="KW-0816">Tricarboxylic acid cycle</keyword>
<dbReference type="InterPro" id="IPR003016">
    <property type="entry name" value="2-oxoA_DH_lipoyl-BS"/>
</dbReference>
<evidence type="ECO:0000256" key="6">
    <source>
        <dbReference type="ARBA" id="ARBA00022679"/>
    </source>
</evidence>
<evidence type="ECO:0000256" key="10">
    <source>
        <dbReference type="ARBA" id="ARBA00032406"/>
    </source>
</evidence>
<dbReference type="FunCoup" id="A0A151ZFT3">
    <property type="interactions" value="775"/>
</dbReference>
<dbReference type="NCBIfam" id="TIGR01347">
    <property type="entry name" value="sucB"/>
    <property type="match status" value="1"/>
</dbReference>
<comment type="similarity">
    <text evidence="3">Belongs to the 2-oxoacid dehydrogenase family.</text>
</comment>
<dbReference type="PROSITE" id="PS00189">
    <property type="entry name" value="LIPOYL"/>
    <property type="match status" value="1"/>
</dbReference>
<evidence type="ECO:0000256" key="5">
    <source>
        <dbReference type="ARBA" id="ARBA00022532"/>
    </source>
</evidence>
<protein>
    <recommendedName>
        <fullName evidence="4">dihydrolipoyllysine-residue succinyltransferase</fullName>
        <ecNumber evidence="4">2.3.1.61</ecNumber>
    </recommendedName>
    <alternativeName>
        <fullName evidence="10">2-oxoglutarate dehydrogenase complex component E2</fullName>
    </alternativeName>
</protein>
<dbReference type="Gene3D" id="3.30.559.10">
    <property type="entry name" value="Chloramphenicol acetyltransferase-like domain"/>
    <property type="match status" value="1"/>
</dbReference>
<dbReference type="PANTHER" id="PTHR43416:SF5">
    <property type="entry name" value="DIHYDROLIPOYLLYSINE-RESIDUE SUCCINYLTRANSFERASE COMPONENT OF 2-OXOGLUTARATE DEHYDROGENASE COMPLEX, MITOCHONDRIAL"/>
    <property type="match status" value="1"/>
</dbReference>
<dbReference type="GO" id="GO:0045252">
    <property type="term" value="C:oxoglutarate dehydrogenase complex"/>
    <property type="evidence" value="ECO:0007669"/>
    <property type="project" value="InterPro"/>
</dbReference>
<dbReference type="Pfam" id="PF00364">
    <property type="entry name" value="Biotin_lipoyl"/>
    <property type="match status" value="1"/>
</dbReference>
<evidence type="ECO:0000256" key="7">
    <source>
        <dbReference type="ARBA" id="ARBA00022823"/>
    </source>
</evidence>
<evidence type="ECO:0000259" key="12">
    <source>
        <dbReference type="PROSITE" id="PS50968"/>
    </source>
</evidence>
<dbReference type="SUPFAM" id="SSF52777">
    <property type="entry name" value="CoA-dependent acyltransferases"/>
    <property type="match status" value="1"/>
</dbReference>
<dbReference type="AlphaFoldDB" id="A0A151ZFT3"/>
<dbReference type="FunFam" id="3.30.559.10:FF:000007">
    <property type="entry name" value="Dihydrolipoamide acetyltransferase component of pyruvate dehydrogenase complex"/>
    <property type="match status" value="1"/>
</dbReference>
<evidence type="ECO:0000313" key="14">
    <source>
        <dbReference type="Proteomes" id="UP000076078"/>
    </source>
</evidence>
<dbReference type="SUPFAM" id="SSF51230">
    <property type="entry name" value="Single hybrid motif"/>
    <property type="match status" value="1"/>
</dbReference>
<dbReference type="Gene3D" id="2.40.50.100">
    <property type="match status" value="1"/>
</dbReference>
<evidence type="ECO:0000256" key="9">
    <source>
        <dbReference type="ARBA" id="ARBA00023315"/>
    </source>
</evidence>
<keyword evidence="7" id="KW-0450">Lipoyl</keyword>
<dbReference type="EMBL" id="LODT01000028">
    <property type="protein sequence ID" value="KYQ92787.1"/>
    <property type="molecule type" value="Genomic_DNA"/>
</dbReference>
<dbReference type="GO" id="GO:0005739">
    <property type="term" value="C:mitochondrion"/>
    <property type="evidence" value="ECO:0007669"/>
    <property type="project" value="TreeGrafter"/>
</dbReference>
<dbReference type="InterPro" id="IPR023213">
    <property type="entry name" value="CAT-like_dom_sf"/>
</dbReference>
<evidence type="ECO:0000256" key="8">
    <source>
        <dbReference type="ARBA" id="ARBA00022946"/>
    </source>
</evidence>
<proteinExistence type="inferred from homology"/>
<dbReference type="EC" id="2.3.1.61" evidence="4"/>
<dbReference type="GO" id="GO:0033512">
    <property type="term" value="P:L-lysine catabolic process to acetyl-CoA via saccharopine"/>
    <property type="evidence" value="ECO:0007669"/>
    <property type="project" value="UniProtKB-UniPathway"/>
</dbReference>
<feature type="compositionally biased region" description="Basic and acidic residues" evidence="11">
    <location>
        <begin position="176"/>
        <end position="186"/>
    </location>
</feature>
<feature type="region of interest" description="Disordered" evidence="11">
    <location>
        <begin position="164"/>
        <end position="229"/>
    </location>
</feature>
<evidence type="ECO:0000256" key="11">
    <source>
        <dbReference type="SAM" id="MobiDB-lite"/>
    </source>
</evidence>
<dbReference type="InterPro" id="IPR011053">
    <property type="entry name" value="Single_hybrid_motif"/>
</dbReference>
<sequence>MLKSTKILKQVYNKVNQIHIENCIKSSVRYYSISNSKSITQQPKQQQQQYLKTQNSSVSISKLFNQYESNRYQLSIRSYSTGKEVVVNVPTMGDSISEGTIVSWNKKIGDSVKIDDVICSIETDKVTIEINATMNGKLVEHFANEGDTVSVGAKLYKIEEGAVGAEAPKAQPTPAEKPKEQPKVEQPKPQPQPQPQQQPQQQTPKQEQPKTTTTTPAPTGTGERRIKMTRIRARTAQRLKDSQNTAAMLTTFNEVDMSALMNLRTKYKDEFVEKHGVKLGFMSAFVKASAIALQEQPILNASVEEQDIVYHDNINISVAVASPKGLVVPVVRNCQGLSFAGVEKEIGRLSGLARKDQLAIEDSMGGTFTISNGGVYGSMFGTPIINPPQSAILGMHAVKDRVVVIDGKMEIRPIMYVALTYDHRIIDGREAVTFLKKIKDTIENPERIVLDL</sequence>
<name>A0A151ZFT3_TIELA</name>
<keyword evidence="6 13" id="KW-0808">Transferase</keyword>
<dbReference type="InterPro" id="IPR000089">
    <property type="entry name" value="Biotin_lipoyl"/>
</dbReference>
<evidence type="ECO:0000256" key="2">
    <source>
        <dbReference type="ARBA" id="ARBA00005145"/>
    </source>
</evidence>
<dbReference type="UniPathway" id="UPA00868">
    <property type="reaction ID" value="UER00840"/>
</dbReference>
<keyword evidence="8" id="KW-0809">Transit peptide</keyword>
<comment type="pathway">
    <text evidence="2">Amino-acid degradation; L-lysine degradation via saccharopine pathway; glutaryl-CoA from L-lysine: step 6/6.</text>
</comment>
<dbReference type="InterPro" id="IPR050537">
    <property type="entry name" value="2-oxoacid_dehydrogenase"/>
</dbReference>
<feature type="compositionally biased region" description="Low complexity" evidence="11">
    <location>
        <begin position="197"/>
        <end position="219"/>
    </location>
</feature>
<dbReference type="InterPro" id="IPR006255">
    <property type="entry name" value="SucB"/>
</dbReference>
<dbReference type="OrthoDB" id="5391403at2759"/>
<dbReference type="PANTHER" id="PTHR43416">
    <property type="entry name" value="DIHYDROLIPOYLLYSINE-RESIDUE SUCCINYLTRANSFERASE COMPONENT OF 2-OXOGLUTARATE DEHYDROGENASE COMPLEX, MITOCHONDRIAL-RELATED"/>
    <property type="match status" value="1"/>
</dbReference>
<keyword evidence="14" id="KW-1185">Reference proteome</keyword>
<dbReference type="Pfam" id="PF00198">
    <property type="entry name" value="2-oxoacid_dh"/>
    <property type="match status" value="1"/>
</dbReference>
<dbReference type="CDD" id="cd06849">
    <property type="entry name" value="lipoyl_domain"/>
    <property type="match status" value="1"/>
</dbReference>
<evidence type="ECO:0000256" key="3">
    <source>
        <dbReference type="ARBA" id="ARBA00007317"/>
    </source>
</evidence>
<gene>
    <name evidence="13" type="ORF">DLAC_05367</name>
</gene>
<dbReference type="GO" id="GO:0006099">
    <property type="term" value="P:tricarboxylic acid cycle"/>
    <property type="evidence" value="ECO:0007669"/>
    <property type="project" value="UniProtKB-KW"/>
</dbReference>
<evidence type="ECO:0000313" key="13">
    <source>
        <dbReference type="EMBL" id="KYQ92787.1"/>
    </source>
</evidence>
<comment type="caution">
    <text evidence="13">The sequence shown here is derived from an EMBL/GenBank/DDBJ whole genome shotgun (WGS) entry which is preliminary data.</text>
</comment>
<evidence type="ECO:0000256" key="1">
    <source>
        <dbReference type="ARBA" id="ARBA00001938"/>
    </source>
</evidence>
<evidence type="ECO:0000256" key="4">
    <source>
        <dbReference type="ARBA" id="ARBA00012945"/>
    </source>
</evidence>
<feature type="domain" description="Lipoyl-binding" evidence="12">
    <location>
        <begin position="84"/>
        <end position="159"/>
    </location>
</feature>
<accession>A0A151ZFT3</accession>
<keyword evidence="9" id="KW-0012">Acyltransferase</keyword>
<dbReference type="InParanoid" id="A0A151ZFT3"/>